<dbReference type="PROSITE" id="PS51257">
    <property type="entry name" value="PROKAR_LIPOPROTEIN"/>
    <property type="match status" value="1"/>
</dbReference>
<dbReference type="PANTHER" id="PTHR11452">
    <property type="entry name" value="ALPHA-GALACTOSIDASE/ALPHA-N-ACETYLGALACTOSAMINIDASE"/>
    <property type="match status" value="1"/>
</dbReference>
<dbReference type="EMBL" id="FTNT01000002">
    <property type="protein sequence ID" value="SIR80342.1"/>
    <property type="molecule type" value="Genomic_DNA"/>
</dbReference>
<dbReference type="PANTHER" id="PTHR11452:SF75">
    <property type="entry name" value="ALPHA-GALACTOSIDASE MEL1"/>
    <property type="match status" value="1"/>
</dbReference>
<keyword evidence="4 5" id="KW-0326">Glycosidase</keyword>
<evidence type="ECO:0000313" key="7">
    <source>
        <dbReference type="EMBL" id="SIR80342.1"/>
    </source>
</evidence>
<dbReference type="InterPro" id="IPR002241">
    <property type="entry name" value="Glyco_hydro_27"/>
</dbReference>
<evidence type="ECO:0000256" key="1">
    <source>
        <dbReference type="ARBA" id="ARBA00009743"/>
    </source>
</evidence>
<keyword evidence="8" id="KW-1185">Reference proteome</keyword>
<evidence type="ECO:0000313" key="8">
    <source>
        <dbReference type="Proteomes" id="UP000186218"/>
    </source>
</evidence>
<evidence type="ECO:0000259" key="6">
    <source>
        <dbReference type="Pfam" id="PF17801"/>
    </source>
</evidence>
<evidence type="ECO:0000256" key="4">
    <source>
        <dbReference type="ARBA" id="ARBA00023295"/>
    </source>
</evidence>
<dbReference type="SUPFAM" id="SSF51445">
    <property type="entry name" value="(Trans)glycosidases"/>
    <property type="match status" value="1"/>
</dbReference>
<dbReference type="InterPro" id="IPR017853">
    <property type="entry name" value="GH"/>
</dbReference>
<dbReference type="Pfam" id="PF16499">
    <property type="entry name" value="Melibiase_2"/>
    <property type="match status" value="1"/>
</dbReference>
<reference evidence="7 8" key="1">
    <citation type="submission" date="2017-01" db="EMBL/GenBank/DDBJ databases">
        <authorList>
            <person name="Mah S.A."/>
            <person name="Swanson W.J."/>
            <person name="Moy G.W."/>
            <person name="Vacquier V.D."/>
        </authorList>
    </citation>
    <scope>NUCLEOTIDE SEQUENCE [LARGE SCALE GENOMIC DNA]</scope>
    <source>
        <strain evidence="7 8">CPCC 203464</strain>
    </source>
</reference>
<evidence type="ECO:0000256" key="3">
    <source>
        <dbReference type="ARBA" id="ARBA00022801"/>
    </source>
</evidence>
<dbReference type="InterPro" id="IPR041233">
    <property type="entry name" value="Melibiase_C"/>
</dbReference>
<dbReference type="InterPro" id="IPR000111">
    <property type="entry name" value="Glyco_hydro_27/36_CS"/>
</dbReference>
<dbReference type="EC" id="3.2.1.22" evidence="5"/>
<dbReference type="SUPFAM" id="SSF51011">
    <property type="entry name" value="Glycosyl hydrolase domain"/>
    <property type="match status" value="1"/>
</dbReference>
<dbReference type="Gene3D" id="3.20.20.70">
    <property type="entry name" value="Aldolase class I"/>
    <property type="match status" value="1"/>
</dbReference>
<dbReference type="PRINTS" id="PR00740">
    <property type="entry name" value="GLHYDRLASE27"/>
</dbReference>
<dbReference type="Gene3D" id="2.60.40.1180">
    <property type="entry name" value="Golgi alpha-mannosidase II"/>
    <property type="match status" value="1"/>
</dbReference>
<keyword evidence="5" id="KW-1015">Disulfide bond</keyword>
<dbReference type="AlphaFoldDB" id="A0A1N7DWW9"/>
<dbReference type="Proteomes" id="UP000186218">
    <property type="component" value="Unassembled WGS sequence"/>
</dbReference>
<dbReference type="Pfam" id="PF17801">
    <property type="entry name" value="Melibiase_C"/>
    <property type="match status" value="1"/>
</dbReference>
<dbReference type="InterPro" id="IPR013780">
    <property type="entry name" value="Glyco_hydro_b"/>
</dbReference>
<comment type="similarity">
    <text evidence="1 5">Belongs to the glycosyl hydrolase 27 family.</text>
</comment>
<keyword evidence="2" id="KW-0732">Signal</keyword>
<dbReference type="RefSeq" id="WP_076477031.1">
    <property type="nucleotide sequence ID" value="NZ_FTNT01000002.1"/>
</dbReference>
<keyword evidence="3 5" id="KW-0378">Hydrolase</keyword>
<dbReference type="InterPro" id="IPR013785">
    <property type="entry name" value="Aldolase_TIM"/>
</dbReference>
<dbReference type="GO" id="GO:0005975">
    <property type="term" value="P:carbohydrate metabolic process"/>
    <property type="evidence" value="ECO:0007669"/>
    <property type="project" value="InterPro"/>
</dbReference>
<name>A0A1N7DWW9_9NOCA</name>
<gene>
    <name evidence="7" type="ORF">SAMN05445060_0982</name>
</gene>
<dbReference type="OrthoDB" id="9807519at2"/>
<evidence type="ECO:0000256" key="5">
    <source>
        <dbReference type="RuleBase" id="RU361168"/>
    </source>
</evidence>
<dbReference type="CDD" id="cd14792">
    <property type="entry name" value="GH27"/>
    <property type="match status" value="1"/>
</dbReference>
<sequence>MRFLTTLTATVLILVSVVGCDGVDDPRHLGGTGVAVPGLPSTPPMGWNSWNSFGCGINESMIRAQADALVSSGMAAAGYRYVVVDDCWYTPARDSNGRLQADPTRFPSGMAALGAYLHSRGLLFGIYAGASDRTCAQLAGTYPGTTGSAGHETTDAQTFASWGVDYLKYDWCSTSGDQQESRFTAMRDALRATGRSIVYSINANSGRGTVLPGARDDWGSVATMSRITNDISATWTSGQGADGYQGVYDIVRAAAPMTQRAGPGRFIDPDMLEIGVGGALTAAQQRSHLALWAMMAAPLIAGNDLTTMDSTTRQVLTNPGVIAIDQDPLVSAASRSSTDPDIWTRKLADGGQAIAVVNPTTATRTAPVDLGALGLRDATVTDVWTGRMVTVTDGRVDTDIAAGDTLLLRTR</sequence>
<dbReference type="GO" id="GO:0004557">
    <property type="term" value="F:alpha-galactosidase activity"/>
    <property type="evidence" value="ECO:0007669"/>
    <property type="project" value="UniProtKB-EC"/>
</dbReference>
<comment type="catalytic activity">
    <reaction evidence="5">
        <text>Hydrolysis of terminal, non-reducing alpha-D-galactose residues in alpha-D-galactosides, including galactose oligosaccharides, galactomannans and galactolipids.</text>
        <dbReference type="EC" id="3.2.1.22"/>
    </reaction>
</comment>
<feature type="domain" description="Alpha galactosidase C-terminal" evidence="6">
    <location>
        <begin position="339"/>
        <end position="409"/>
    </location>
</feature>
<dbReference type="PROSITE" id="PS00512">
    <property type="entry name" value="ALPHA_GALACTOSIDASE"/>
    <property type="match status" value="1"/>
</dbReference>
<accession>A0A1N7DWW9</accession>
<proteinExistence type="inferred from homology"/>
<dbReference type="FunFam" id="3.20.20.70:FF:000197">
    <property type="entry name" value="Alpha-galactosidase"/>
    <property type="match status" value="1"/>
</dbReference>
<evidence type="ECO:0000256" key="2">
    <source>
        <dbReference type="ARBA" id="ARBA00022729"/>
    </source>
</evidence>
<organism evidence="7 8">
    <name type="scientific">Williamsia sterculiae</name>
    <dbReference type="NCBI Taxonomy" id="1344003"/>
    <lineage>
        <taxon>Bacteria</taxon>
        <taxon>Bacillati</taxon>
        <taxon>Actinomycetota</taxon>
        <taxon>Actinomycetes</taxon>
        <taxon>Mycobacteriales</taxon>
        <taxon>Nocardiaceae</taxon>
        <taxon>Williamsia</taxon>
    </lineage>
</organism>
<dbReference type="STRING" id="1344003.SAMN05445060_0982"/>
<protein>
    <recommendedName>
        <fullName evidence="5">Alpha-galactosidase</fullName>
        <ecNumber evidence="5">3.2.1.22</ecNumber>
    </recommendedName>
    <alternativeName>
        <fullName evidence="5">Melibiase</fullName>
    </alternativeName>
</protein>